<keyword evidence="3" id="KW-1185">Reference proteome</keyword>
<dbReference type="RefSeq" id="WP_216687885.1">
    <property type="nucleotide sequence ID" value="NZ_CAUPKR010000032.1"/>
</dbReference>
<evidence type="ECO:0000259" key="1">
    <source>
        <dbReference type="Pfam" id="PF02317"/>
    </source>
</evidence>
<organism evidence="2 3">
    <name type="scientific">Allobacillus halotolerans</name>
    <dbReference type="NCBI Taxonomy" id="570278"/>
    <lineage>
        <taxon>Bacteria</taxon>
        <taxon>Bacillati</taxon>
        <taxon>Bacillota</taxon>
        <taxon>Bacilli</taxon>
        <taxon>Bacillales</taxon>
        <taxon>Bacillaceae</taxon>
        <taxon>Allobacillus</taxon>
    </lineage>
</organism>
<gene>
    <name evidence="2" type="ORF">KQ486_12990</name>
</gene>
<sequence length="371" mass="41621">MNKRVTVIGMNEVGLAAAADLTQRDFEVTLFNFGQGDEGLNGIHQEEGVYFNGEWVSFSKVVNDVEDALSASSLVLIADSANYIDHLAEICAPFLTENHRLVFLGHGSLASIRWTRRLRELGVETNIPVGETHLPPYEAKMDEHTMEVELLLRIKTLLFSTYLTEHEDEFFREIRLVYPGIEKATNSWEVLLNNLLPETIVVPLLSNLAKFNQEDLQFQLYPDGISASVVNILQEVDEDRQKICRALGIEAKSLERRLVETGYAKPLDELIDQLKESDVLKKKAIVPIEANKQLLEGLHFGVVPWVDVATMLELETPTLNALLHLGSVSLDRLLVQEGLTLDKIGLFNETAYTLTTAVQEIEEADEPLSLQ</sequence>
<dbReference type="Pfam" id="PF02317">
    <property type="entry name" value="Octopine_DH"/>
    <property type="match status" value="1"/>
</dbReference>
<dbReference type="InterPro" id="IPR003421">
    <property type="entry name" value="Opine_DH"/>
</dbReference>
<reference evidence="2 3" key="1">
    <citation type="journal article" date="2011" name="Int. J. Syst. Evol. Microbiol.">
        <title>Allobacillus halotolerans gen. nov., sp. nov. isolated from shrimp paste.</title>
        <authorList>
            <person name="Sheu S.Y."/>
            <person name="Arun A.B."/>
            <person name="Jiang S.R."/>
            <person name="Young C.C."/>
            <person name="Chen W.M."/>
        </authorList>
    </citation>
    <scope>NUCLEOTIDE SEQUENCE [LARGE SCALE GENOMIC DNA]</scope>
    <source>
        <strain evidence="2 3">LMG 24826</strain>
    </source>
</reference>
<accession>A0ABS6GS38</accession>
<proteinExistence type="predicted"/>
<name>A0ABS6GS38_9BACI</name>
<dbReference type="Proteomes" id="UP000812672">
    <property type="component" value="Unassembled WGS sequence"/>
</dbReference>
<comment type="caution">
    <text evidence="2">The sequence shown here is derived from an EMBL/GenBank/DDBJ whole genome shotgun (WGS) entry which is preliminary data.</text>
</comment>
<protein>
    <submittedName>
        <fullName evidence="2">NAD/NADP octopine/nopaline dehydrogenase family protein</fullName>
    </submittedName>
</protein>
<evidence type="ECO:0000313" key="2">
    <source>
        <dbReference type="EMBL" id="MBU6081932.1"/>
    </source>
</evidence>
<dbReference type="EMBL" id="JAHLZF010000026">
    <property type="protein sequence ID" value="MBU6081932.1"/>
    <property type="molecule type" value="Genomic_DNA"/>
</dbReference>
<feature type="domain" description="Opine dehydrogenase" evidence="1">
    <location>
        <begin position="184"/>
        <end position="327"/>
    </location>
</feature>
<evidence type="ECO:0000313" key="3">
    <source>
        <dbReference type="Proteomes" id="UP000812672"/>
    </source>
</evidence>